<name>A0A0D8HFQ7_9ACTN</name>
<sequence>MARCNGPPTVSSQPTRINWRKEQRHYEGYQLRGGDRMSELATYNGGGGALARDARRFGREISRGRLGTQIRTSQVDNATDVTLAKVENLTMATGNAMQQITRVSQAQRQLEMIAPDAAQRLAFIADDHMLGCAELLSDLRRDLHRIR</sequence>
<evidence type="ECO:0000313" key="2">
    <source>
        <dbReference type="Proteomes" id="UP000032360"/>
    </source>
</evidence>
<dbReference type="RefSeq" id="WP_152626064.1">
    <property type="nucleotide sequence ID" value="NZ_JXYS01000078.1"/>
</dbReference>
<comment type="caution">
    <text evidence="1">The sequence shown here is derived from an EMBL/GenBank/DDBJ whole genome shotgun (WGS) entry which is preliminary data.</text>
</comment>
<protein>
    <submittedName>
        <fullName evidence="1">Uncharacterized protein</fullName>
    </submittedName>
</protein>
<accession>A0A0D8HFQ7</accession>
<dbReference type="AlphaFoldDB" id="A0A0D8HFQ7"/>
<evidence type="ECO:0000313" key="1">
    <source>
        <dbReference type="EMBL" id="KJF16627.1"/>
    </source>
</evidence>
<reference evidence="1 2" key="1">
    <citation type="submission" date="2015-01" db="EMBL/GenBank/DDBJ databases">
        <title>Draft genome of the acidophilic iron oxidizer Acidithrix ferrooxidans strain Py-F3.</title>
        <authorList>
            <person name="Poehlein A."/>
            <person name="Eisen S."/>
            <person name="Schloemann M."/>
            <person name="Johnson B.D."/>
            <person name="Daniel R."/>
            <person name="Muehling M."/>
        </authorList>
    </citation>
    <scope>NUCLEOTIDE SEQUENCE [LARGE SCALE GENOMIC DNA]</scope>
    <source>
        <strain evidence="1 2">Py-F3</strain>
    </source>
</reference>
<organism evidence="1 2">
    <name type="scientific">Acidithrix ferrooxidans</name>
    <dbReference type="NCBI Taxonomy" id="1280514"/>
    <lineage>
        <taxon>Bacteria</taxon>
        <taxon>Bacillati</taxon>
        <taxon>Actinomycetota</taxon>
        <taxon>Acidimicrobiia</taxon>
        <taxon>Acidimicrobiales</taxon>
        <taxon>Acidimicrobiaceae</taxon>
        <taxon>Acidithrix</taxon>
    </lineage>
</organism>
<dbReference type="Proteomes" id="UP000032360">
    <property type="component" value="Unassembled WGS sequence"/>
</dbReference>
<dbReference type="EMBL" id="JXYS01000078">
    <property type="protein sequence ID" value="KJF16627.1"/>
    <property type="molecule type" value="Genomic_DNA"/>
</dbReference>
<dbReference type="OrthoDB" id="5194114at2"/>
<proteinExistence type="predicted"/>
<keyword evidence="2" id="KW-1185">Reference proteome</keyword>
<gene>
    <name evidence="1" type="ORF">AXFE_24890</name>
</gene>
<dbReference type="STRING" id="1280514.AXFE_24890"/>